<reference evidence="1" key="1">
    <citation type="submission" date="2020-06" db="EMBL/GenBank/DDBJ databases">
        <authorList>
            <person name="Li T."/>
            <person name="Hu X."/>
            <person name="Zhang T."/>
            <person name="Song X."/>
            <person name="Zhang H."/>
            <person name="Dai N."/>
            <person name="Sheng W."/>
            <person name="Hou X."/>
            <person name="Wei L."/>
        </authorList>
    </citation>
    <scope>NUCLEOTIDE SEQUENCE</scope>
    <source>
        <strain evidence="1">KEN8</strain>
        <tissue evidence="1">Leaf</tissue>
    </source>
</reference>
<protein>
    <submittedName>
        <fullName evidence="1">Uncharacterized protein</fullName>
    </submittedName>
</protein>
<dbReference type="AlphaFoldDB" id="A0AAW2MDG4"/>
<dbReference type="EMBL" id="JACGWM010000014">
    <property type="protein sequence ID" value="KAL0328181.1"/>
    <property type="molecule type" value="Genomic_DNA"/>
</dbReference>
<proteinExistence type="predicted"/>
<organism evidence="1">
    <name type="scientific">Sesamum calycinum</name>
    <dbReference type="NCBI Taxonomy" id="2727403"/>
    <lineage>
        <taxon>Eukaryota</taxon>
        <taxon>Viridiplantae</taxon>
        <taxon>Streptophyta</taxon>
        <taxon>Embryophyta</taxon>
        <taxon>Tracheophyta</taxon>
        <taxon>Spermatophyta</taxon>
        <taxon>Magnoliopsida</taxon>
        <taxon>eudicotyledons</taxon>
        <taxon>Gunneridae</taxon>
        <taxon>Pentapetalae</taxon>
        <taxon>asterids</taxon>
        <taxon>lamiids</taxon>
        <taxon>Lamiales</taxon>
        <taxon>Pedaliaceae</taxon>
        <taxon>Sesamum</taxon>
    </lineage>
</organism>
<gene>
    <name evidence="1" type="ORF">Scaly_2250700</name>
</gene>
<evidence type="ECO:0000313" key="1">
    <source>
        <dbReference type="EMBL" id="KAL0328181.1"/>
    </source>
</evidence>
<accession>A0AAW2MDG4</accession>
<comment type="caution">
    <text evidence="1">The sequence shown here is derived from an EMBL/GenBank/DDBJ whole genome shotgun (WGS) entry which is preliminary data.</text>
</comment>
<name>A0AAW2MDG4_9LAMI</name>
<sequence>MVTCCTGRTTLIWTTASFRYKPTRERNSKRKKILYAILRYSSLTPFLQRLCALAATTKQTTWHANHQMDEGSMCYPSDTKAWRHFDRTYSDFAAKPIVLDWVCTDGFEPHG</sequence>
<reference evidence="1" key="2">
    <citation type="journal article" date="2024" name="Plant">
        <title>Genomic evolution and insights into agronomic trait innovations of Sesamum species.</title>
        <authorList>
            <person name="Miao H."/>
            <person name="Wang L."/>
            <person name="Qu L."/>
            <person name="Liu H."/>
            <person name="Sun Y."/>
            <person name="Le M."/>
            <person name="Wang Q."/>
            <person name="Wei S."/>
            <person name="Zheng Y."/>
            <person name="Lin W."/>
            <person name="Duan Y."/>
            <person name="Cao H."/>
            <person name="Xiong S."/>
            <person name="Wang X."/>
            <person name="Wei L."/>
            <person name="Li C."/>
            <person name="Ma Q."/>
            <person name="Ju M."/>
            <person name="Zhao R."/>
            <person name="Li G."/>
            <person name="Mu C."/>
            <person name="Tian Q."/>
            <person name="Mei H."/>
            <person name="Zhang T."/>
            <person name="Gao T."/>
            <person name="Zhang H."/>
        </authorList>
    </citation>
    <scope>NUCLEOTIDE SEQUENCE</scope>
    <source>
        <strain evidence="1">KEN8</strain>
    </source>
</reference>